<sequence>MRKVDAAAEDTARSIAAIWHIEAAKVIAHAARLTRDLCLAEDCAQDALVAALEHWPELGIPERPGAWLMTAAKRRALDHLRHEKLAEPRHAQLGHELDTQHAIAAHEFSEMVDARLDDDIGDDLLRLIFTACHPVLAPEARSALTLRVILGCPRRKSRAPISSPSPPSPSASCAPSARWPKRACRSKCRAGTSYTADSPQCWKCCT</sequence>
<evidence type="ECO:0000259" key="2">
    <source>
        <dbReference type="Pfam" id="PF04542"/>
    </source>
</evidence>
<dbReference type="SUPFAM" id="SSF88946">
    <property type="entry name" value="Sigma2 domain of RNA polymerase sigma factors"/>
    <property type="match status" value="1"/>
</dbReference>
<evidence type="ECO:0000256" key="1">
    <source>
        <dbReference type="SAM" id="MobiDB-lite"/>
    </source>
</evidence>
<comment type="caution">
    <text evidence="3">The sequence shown here is derived from an EMBL/GenBank/DDBJ whole genome shotgun (WGS) entry which is preliminary data.</text>
</comment>
<feature type="region of interest" description="Disordered" evidence="1">
    <location>
        <begin position="156"/>
        <end position="177"/>
    </location>
</feature>
<name>E6PQB4_9ZZZZ</name>
<proteinExistence type="predicted"/>
<dbReference type="Gene3D" id="1.10.1740.10">
    <property type="match status" value="1"/>
</dbReference>
<dbReference type="Pfam" id="PF04542">
    <property type="entry name" value="Sigma70_r2"/>
    <property type="match status" value="1"/>
</dbReference>
<dbReference type="PANTHER" id="PTHR47756">
    <property type="entry name" value="BLL6612 PROTEIN-RELATED"/>
    <property type="match status" value="1"/>
</dbReference>
<reference evidence="3" key="1">
    <citation type="submission" date="2009-10" db="EMBL/GenBank/DDBJ databases">
        <title>Diversity of trophic interactions inside an arsenic-rich microbial ecosystem.</title>
        <authorList>
            <person name="Bertin P.N."/>
            <person name="Heinrich-Salmeron A."/>
            <person name="Pelletier E."/>
            <person name="Goulhen-Chollet F."/>
            <person name="Arsene-Ploetze F."/>
            <person name="Gallien S."/>
            <person name="Calteau A."/>
            <person name="Vallenet D."/>
            <person name="Casiot C."/>
            <person name="Chane-Woon-Ming B."/>
            <person name="Giloteaux L."/>
            <person name="Barakat M."/>
            <person name="Bonnefoy V."/>
            <person name="Bruneel O."/>
            <person name="Chandler M."/>
            <person name="Cleiss J."/>
            <person name="Duran R."/>
            <person name="Elbaz-Poulichet F."/>
            <person name="Fonknechten N."/>
            <person name="Lauga B."/>
            <person name="Mornico D."/>
            <person name="Ortet P."/>
            <person name="Schaeffer C."/>
            <person name="Siguier P."/>
            <person name="Alexander Thil Smith A."/>
            <person name="Van Dorsselaer A."/>
            <person name="Weissenbach J."/>
            <person name="Medigue C."/>
            <person name="Le Paslier D."/>
        </authorList>
    </citation>
    <scope>NUCLEOTIDE SEQUENCE</scope>
</reference>
<dbReference type="GO" id="GO:0006352">
    <property type="term" value="P:DNA-templated transcription initiation"/>
    <property type="evidence" value="ECO:0007669"/>
    <property type="project" value="InterPro"/>
</dbReference>
<organism evidence="3">
    <name type="scientific">mine drainage metagenome</name>
    <dbReference type="NCBI Taxonomy" id="410659"/>
    <lineage>
        <taxon>unclassified sequences</taxon>
        <taxon>metagenomes</taxon>
        <taxon>ecological metagenomes</taxon>
    </lineage>
</organism>
<evidence type="ECO:0000313" key="3">
    <source>
        <dbReference type="EMBL" id="CBH97118.1"/>
    </source>
</evidence>
<protein>
    <recommendedName>
        <fullName evidence="2">RNA polymerase sigma-70 region 2 domain-containing protein</fullName>
    </recommendedName>
</protein>
<accession>E6PQB4</accession>
<dbReference type="AlphaFoldDB" id="E6PQB4"/>
<gene>
    <name evidence="3" type="ORF">CARN2_2590</name>
</gene>
<dbReference type="EMBL" id="CABM01000042">
    <property type="protein sequence ID" value="CBH97118.1"/>
    <property type="molecule type" value="Genomic_DNA"/>
</dbReference>
<dbReference type="PANTHER" id="PTHR47756:SF1">
    <property type="entry name" value="BLL0085 PROTEIN"/>
    <property type="match status" value="1"/>
</dbReference>
<dbReference type="InterPro" id="IPR007627">
    <property type="entry name" value="RNA_pol_sigma70_r2"/>
</dbReference>
<feature type="domain" description="RNA polymerase sigma-70 region 2" evidence="2">
    <location>
        <begin position="25"/>
        <end position="84"/>
    </location>
</feature>
<dbReference type="GO" id="GO:0003700">
    <property type="term" value="F:DNA-binding transcription factor activity"/>
    <property type="evidence" value="ECO:0007669"/>
    <property type="project" value="InterPro"/>
</dbReference>
<dbReference type="InterPro" id="IPR013325">
    <property type="entry name" value="RNA_pol_sigma_r2"/>
</dbReference>